<dbReference type="CDD" id="cd19088">
    <property type="entry name" value="AKR_AKR13B1"/>
    <property type="match status" value="1"/>
</dbReference>
<proteinExistence type="predicted"/>
<name>A0ABW1X2H5_9ACTN</name>
<dbReference type="Pfam" id="PF00248">
    <property type="entry name" value="Aldo_ket_red"/>
    <property type="match status" value="1"/>
</dbReference>
<dbReference type="InterPro" id="IPR023210">
    <property type="entry name" value="NADP_OxRdtase_dom"/>
</dbReference>
<sequence>MKTRQLGPFEVSAIGMGCMPVSMRSTGDLPSEEQAVAAIHAALDVGITFLDTADIYAPSWDTMGHNERIVAKALKGLANRDRIVVATKGGITRSEGEQWGRDGSPAYLRKAVDASLRALEVDVIDLYQWHRPDRWRVYGEVVQTFADLQKEGKIRTVGISNANVEEIEVAVQVLGEGGLVSVQNEFSPSFRCSEDELAWCDEHGINFLPWSPLGGTGGGATEVGEKFARFGDIARDHGVSPQQVVLAWELRKSEKLIPIPGASRPESITDSAKAVELDLTDDEFALLDQR</sequence>
<protein>
    <submittedName>
        <fullName evidence="3">Aldo/keto reductase</fullName>
    </submittedName>
</protein>
<dbReference type="InterPro" id="IPR036812">
    <property type="entry name" value="NAD(P)_OxRdtase_dom_sf"/>
</dbReference>
<evidence type="ECO:0000313" key="3">
    <source>
        <dbReference type="EMBL" id="MFC6396056.1"/>
    </source>
</evidence>
<dbReference type="RefSeq" id="WP_343885326.1">
    <property type="nucleotide sequence ID" value="NZ_BAAAKI010000004.1"/>
</dbReference>
<dbReference type="PANTHER" id="PTHR43625:SF40">
    <property type="entry name" value="ALDO-KETO REDUCTASE YAKC [NADP(+)]"/>
    <property type="match status" value="1"/>
</dbReference>
<dbReference type="Proteomes" id="UP001596266">
    <property type="component" value="Unassembled WGS sequence"/>
</dbReference>
<dbReference type="EMBL" id="JBHSUA010000009">
    <property type="protein sequence ID" value="MFC6396056.1"/>
    <property type="molecule type" value="Genomic_DNA"/>
</dbReference>
<keyword evidence="1" id="KW-0560">Oxidoreductase</keyword>
<dbReference type="PANTHER" id="PTHR43625">
    <property type="entry name" value="AFLATOXIN B1 ALDEHYDE REDUCTASE"/>
    <property type="match status" value="1"/>
</dbReference>
<gene>
    <name evidence="3" type="ORF">ACFP57_03500</name>
</gene>
<dbReference type="SUPFAM" id="SSF51430">
    <property type="entry name" value="NAD(P)-linked oxidoreductase"/>
    <property type="match status" value="1"/>
</dbReference>
<evidence type="ECO:0000259" key="2">
    <source>
        <dbReference type="Pfam" id="PF00248"/>
    </source>
</evidence>
<comment type="caution">
    <text evidence="3">The sequence shown here is derived from an EMBL/GenBank/DDBJ whole genome shotgun (WGS) entry which is preliminary data.</text>
</comment>
<reference evidence="4" key="1">
    <citation type="journal article" date="2019" name="Int. J. Syst. Evol. Microbiol.">
        <title>The Global Catalogue of Microorganisms (GCM) 10K type strain sequencing project: providing services to taxonomists for standard genome sequencing and annotation.</title>
        <authorList>
            <consortium name="The Broad Institute Genomics Platform"/>
            <consortium name="The Broad Institute Genome Sequencing Center for Infectious Disease"/>
            <person name="Wu L."/>
            <person name="Ma J."/>
        </authorList>
    </citation>
    <scope>NUCLEOTIDE SEQUENCE [LARGE SCALE GENOMIC DNA]</scope>
    <source>
        <strain evidence="4">CGMCC 1.15277</strain>
    </source>
</reference>
<dbReference type="InterPro" id="IPR050791">
    <property type="entry name" value="Aldo-Keto_reductase"/>
</dbReference>
<evidence type="ECO:0000256" key="1">
    <source>
        <dbReference type="ARBA" id="ARBA00023002"/>
    </source>
</evidence>
<keyword evidence="4" id="KW-1185">Reference proteome</keyword>
<organism evidence="3 4">
    <name type="scientific">Luteococcus sanguinis</name>
    <dbReference type="NCBI Taxonomy" id="174038"/>
    <lineage>
        <taxon>Bacteria</taxon>
        <taxon>Bacillati</taxon>
        <taxon>Actinomycetota</taxon>
        <taxon>Actinomycetes</taxon>
        <taxon>Propionibacteriales</taxon>
        <taxon>Propionibacteriaceae</taxon>
        <taxon>Luteococcus</taxon>
    </lineage>
</organism>
<accession>A0ABW1X2H5</accession>
<evidence type="ECO:0000313" key="4">
    <source>
        <dbReference type="Proteomes" id="UP001596266"/>
    </source>
</evidence>
<dbReference type="Gene3D" id="3.20.20.100">
    <property type="entry name" value="NADP-dependent oxidoreductase domain"/>
    <property type="match status" value="1"/>
</dbReference>
<feature type="domain" description="NADP-dependent oxidoreductase" evidence="2">
    <location>
        <begin position="14"/>
        <end position="289"/>
    </location>
</feature>